<dbReference type="Proteomes" id="UP000596661">
    <property type="component" value="Chromosome 9"/>
</dbReference>
<dbReference type="Gramene" id="evm.model.09.857">
    <property type="protein sequence ID" value="cds.evm.model.09.857"/>
    <property type="gene ID" value="evm.TU.09.857"/>
</dbReference>
<organism evidence="2 3">
    <name type="scientific">Cannabis sativa</name>
    <name type="common">Hemp</name>
    <name type="synonym">Marijuana</name>
    <dbReference type="NCBI Taxonomy" id="3483"/>
    <lineage>
        <taxon>Eukaryota</taxon>
        <taxon>Viridiplantae</taxon>
        <taxon>Streptophyta</taxon>
        <taxon>Embryophyta</taxon>
        <taxon>Tracheophyta</taxon>
        <taxon>Spermatophyta</taxon>
        <taxon>Magnoliopsida</taxon>
        <taxon>eudicotyledons</taxon>
        <taxon>Gunneridae</taxon>
        <taxon>Pentapetalae</taxon>
        <taxon>rosids</taxon>
        <taxon>fabids</taxon>
        <taxon>Rosales</taxon>
        <taxon>Cannabaceae</taxon>
        <taxon>Cannabis</taxon>
    </lineage>
</organism>
<evidence type="ECO:0000313" key="3">
    <source>
        <dbReference type="Proteomes" id="UP000596661"/>
    </source>
</evidence>
<reference evidence="2" key="1">
    <citation type="submission" date="2018-11" db="EMBL/GenBank/DDBJ databases">
        <authorList>
            <person name="Grassa J C."/>
        </authorList>
    </citation>
    <scope>NUCLEOTIDE SEQUENCE [LARGE SCALE GENOMIC DNA]</scope>
</reference>
<feature type="region of interest" description="Disordered" evidence="1">
    <location>
        <begin position="72"/>
        <end position="141"/>
    </location>
</feature>
<sequence length="141" mass="15923">MDTPEDIPKDDPQNKTVDDDLREKNQLNKLDPVVIMAKQLLSAESRLTHQDQFNEILLRKVTRMEGVMTALTKETPPYVQAPPTTDASERAHPKDPGTSGLRKDKRKGIVVEIPKKTTSTNQHKKSKTINQPKHKKKGNHA</sequence>
<evidence type="ECO:0000313" key="2">
    <source>
        <dbReference type="EnsemblPlants" id="cds.evm.model.09.857"/>
    </source>
</evidence>
<dbReference type="AlphaFoldDB" id="A0A803QHK9"/>
<keyword evidence="3" id="KW-1185">Reference proteome</keyword>
<feature type="compositionally biased region" description="Basic and acidic residues" evidence="1">
    <location>
        <begin position="1"/>
        <end position="26"/>
    </location>
</feature>
<dbReference type="EMBL" id="UZAU01000740">
    <property type="status" value="NOT_ANNOTATED_CDS"/>
    <property type="molecule type" value="Genomic_DNA"/>
</dbReference>
<name>A0A803QHK9_CANSA</name>
<accession>A0A803QHK9</accession>
<evidence type="ECO:0000256" key="1">
    <source>
        <dbReference type="SAM" id="MobiDB-lite"/>
    </source>
</evidence>
<reference evidence="2" key="2">
    <citation type="submission" date="2021-03" db="UniProtKB">
        <authorList>
            <consortium name="EnsemblPlants"/>
        </authorList>
    </citation>
    <scope>IDENTIFICATION</scope>
</reference>
<proteinExistence type="predicted"/>
<protein>
    <submittedName>
        <fullName evidence="2">Uncharacterized protein</fullName>
    </submittedName>
</protein>
<feature type="compositionally biased region" description="Basic residues" evidence="1">
    <location>
        <begin position="122"/>
        <end position="141"/>
    </location>
</feature>
<feature type="region of interest" description="Disordered" evidence="1">
    <location>
        <begin position="1"/>
        <end position="28"/>
    </location>
</feature>
<dbReference type="EnsemblPlants" id="evm.model.09.857">
    <property type="protein sequence ID" value="cds.evm.model.09.857"/>
    <property type="gene ID" value="evm.TU.09.857"/>
</dbReference>